<organism evidence="3 4">
    <name type="scientific">Cryptococcus depauperatus CBS 7841</name>
    <dbReference type="NCBI Taxonomy" id="1295531"/>
    <lineage>
        <taxon>Eukaryota</taxon>
        <taxon>Fungi</taxon>
        <taxon>Dikarya</taxon>
        <taxon>Basidiomycota</taxon>
        <taxon>Agaricomycotina</taxon>
        <taxon>Tremellomycetes</taxon>
        <taxon>Tremellales</taxon>
        <taxon>Cryptococcaceae</taxon>
        <taxon>Cryptococcus</taxon>
    </lineage>
</organism>
<dbReference type="GO" id="GO:0015087">
    <property type="term" value="F:cobalt ion transmembrane transporter activity"/>
    <property type="evidence" value="ECO:0007669"/>
    <property type="project" value="TreeGrafter"/>
</dbReference>
<evidence type="ECO:0000256" key="2">
    <source>
        <dbReference type="SAM" id="MobiDB-lite"/>
    </source>
</evidence>
<gene>
    <name evidence="3" type="ORF">L203_102812</name>
</gene>
<dbReference type="PANTHER" id="PTHR46494:SF1">
    <property type="entry name" value="CORA FAMILY METAL ION TRANSPORTER (EUROFUNG)"/>
    <property type="match status" value="1"/>
</dbReference>
<feature type="region of interest" description="Disordered" evidence="2">
    <location>
        <begin position="226"/>
        <end position="299"/>
    </location>
</feature>
<dbReference type="GO" id="GO:0050897">
    <property type="term" value="F:cobalt ion binding"/>
    <property type="evidence" value="ECO:0007669"/>
    <property type="project" value="TreeGrafter"/>
</dbReference>
<reference evidence="3" key="3">
    <citation type="submission" date="2024-01" db="EMBL/GenBank/DDBJ databases">
        <authorList>
            <person name="Coelho M.A."/>
            <person name="David-Palma M."/>
            <person name="Shea T."/>
            <person name="Sun S."/>
            <person name="Cuomo C.A."/>
            <person name="Heitman J."/>
        </authorList>
    </citation>
    <scope>NUCLEOTIDE SEQUENCE</scope>
    <source>
        <strain evidence="3">CBS 7841</strain>
    </source>
</reference>
<dbReference type="GO" id="GO:0005886">
    <property type="term" value="C:plasma membrane"/>
    <property type="evidence" value="ECO:0007669"/>
    <property type="project" value="UniProtKB-SubCell"/>
</dbReference>
<dbReference type="GO" id="GO:0015095">
    <property type="term" value="F:magnesium ion transmembrane transporter activity"/>
    <property type="evidence" value="ECO:0007669"/>
    <property type="project" value="TreeGrafter"/>
</dbReference>
<protein>
    <submittedName>
        <fullName evidence="3">Uncharacterized protein</fullName>
    </submittedName>
</protein>
<keyword evidence="4" id="KW-1185">Reference proteome</keyword>
<evidence type="ECO:0000313" key="3">
    <source>
        <dbReference type="EMBL" id="WVN87629.1"/>
    </source>
</evidence>
<dbReference type="AlphaFoldDB" id="A0AAJ8JSI0"/>
<reference evidence="3" key="1">
    <citation type="submission" date="2016-06" db="EMBL/GenBank/DDBJ databases">
        <authorList>
            <person name="Cuomo C."/>
            <person name="Litvintseva A."/>
            <person name="Heitman J."/>
            <person name="Chen Y."/>
            <person name="Sun S."/>
            <person name="Springer D."/>
            <person name="Dromer F."/>
            <person name="Young S."/>
            <person name="Zeng Q."/>
            <person name="Chapman S."/>
            <person name="Gujja S."/>
            <person name="Saif S."/>
            <person name="Birren B."/>
        </authorList>
    </citation>
    <scope>NUCLEOTIDE SEQUENCE</scope>
    <source>
        <strain evidence="3">CBS 7841</strain>
    </source>
</reference>
<feature type="compositionally biased region" description="Pro residues" evidence="2">
    <location>
        <begin position="281"/>
        <end position="296"/>
    </location>
</feature>
<name>A0AAJ8JSI0_9TREE</name>
<proteinExistence type="predicted"/>
<dbReference type="PANTHER" id="PTHR46494">
    <property type="entry name" value="CORA FAMILY METAL ION TRANSPORTER (EUROFUNG)"/>
    <property type="match status" value="1"/>
</dbReference>
<accession>A0AAJ8JSI0</accession>
<reference evidence="3" key="2">
    <citation type="journal article" date="2022" name="Elife">
        <title>Obligate sexual reproduction of a homothallic fungus closely related to the Cryptococcus pathogenic species complex.</title>
        <authorList>
            <person name="Passer A.R."/>
            <person name="Clancey S.A."/>
            <person name="Shea T."/>
            <person name="David-Palma M."/>
            <person name="Averette A.F."/>
            <person name="Boekhout T."/>
            <person name="Porcel B.M."/>
            <person name="Nowrousian M."/>
            <person name="Cuomo C.A."/>
            <person name="Sun S."/>
            <person name="Heitman J."/>
            <person name="Coelho M.A."/>
        </authorList>
    </citation>
    <scope>NUCLEOTIDE SEQUENCE</scope>
    <source>
        <strain evidence="3">CBS 7841</strain>
    </source>
</reference>
<evidence type="ECO:0000313" key="4">
    <source>
        <dbReference type="Proteomes" id="UP000094043"/>
    </source>
</evidence>
<dbReference type="RefSeq" id="XP_066068329.1">
    <property type="nucleotide sequence ID" value="XM_066212232.1"/>
</dbReference>
<dbReference type="Proteomes" id="UP000094043">
    <property type="component" value="Chromosome 3"/>
</dbReference>
<dbReference type="GO" id="GO:0000287">
    <property type="term" value="F:magnesium ion binding"/>
    <property type="evidence" value="ECO:0007669"/>
    <property type="project" value="TreeGrafter"/>
</dbReference>
<feature type="region of interest" description="Disordered" evidence="2">
    <location>
        <begin position="175"/>
        <end position="211"/>
    </location>
</feature>
<dbReference type="GeneID" id="91087023"/>
<dbReference type="KEGG" id="cdep:91087023"/>
<dbReference type="Gene3D" id="3.30.460.20">
    <property type="entry name" value="CorA soluble domain-like"/>
    <property type="match status" value="1"/>
</dbReference>
<dbReference type="EMBL" id="CP143786">
    <property type="protein sequence ID" value="WVN87629.1"/>
    <property type="molecule type" value="Genomic_DNA"/>
</dbReference>
<sequence>MTEHTREQLPLWQDEPGADRAQRRWHTLAASGTGDEPGVDVQSQRDEQTYGHLRGESRIEVVDYAPSVGGMNWTVALDGDRLQDWLESPHGRRPLGDDGKPLGVRSCRRRQLGRREGVDGAIRVRECLASTADWRRLHPLAVEDALEAAEAPRSKLDFYKDHLYLQLLIHRPGGRDERSELVTPPARTHPAGLGKAGAQVDSRPAQRGIHGARPEEHPERVYAARRDTPLDGRRATGRRAGADIRPSARQTLAPAAQWRRRVAGTGDARHRGRPRGRDGNRPPPPHPLLPAHPSPPRAETAAACVLRRAGPGRTALAPRDDRQSVLSLLALSSHATPLVAAQAATLGFFSPLTKVYVEDVIDHLEMVTGSLEQFAATCDRLTDYVFVRLCVGVAWLMETERLELSDECVHGEAEYRHSCLFAAHVHRTWRAVVDLLTP</sequence>
<comment type="subcellular location">
    <subcellularLocation>
        <location evidence="1">Cell membrane</location>
        <topology evidence="1">Multi-pass membrane protein</topology>
    </subcellularLocation>
</comment>
<feature type="region of interest" description="Disordered" evidence="2">
    <location>
        <begin position="1"/>
        <end position="50"/>
    </location>
</feature>
<evidence type="ECO:0000256" key="1">
    <source>
        <dbReference type="ARBA" id="ARBA00004651"/>
    </source>
</evidence>